<feature type="domain" description="HTH lysR-type" evidence="5">
    <location>
        <begin position="1"/>
        <end position="61"/>
    </location>
</feature>
<accession>A0ABZ1U3M0</accession>
<organism evidence="6 7">
    <name type="scientific">Kitasatospora purpeofusca</name>
    <dbReference type="NCBI Taxonomy" id="67352"/>
    <lineage>
        <taxon>Bacteria</taxon>
        <taxon>Bacillati</taxon>
        <taxon>Actinomycetota</taxon>
        <taxon>Actinomycetes</taxon>
        <taxon>Kitasatosporales</taxon>
        <taxon>Streptomycetaceae</taxon>
        <taxon>Kitasatospora</taxon>
    </lineage>
</organism>
<dbReference type="PRINTS" id="PR00039">
    <property type="entry name" value="HTHLYSR"/>
</dbReference>
<evidence type="ECO:0000256" key="2">
    <source>
        <dbReference type="ARBA" id="ARBA00023015"/>
    </source>
</evidence>
<dbReference type="InterPro" id="IPR036390">
    <property type="entry name" value="WH_DNA-bd_sf"/>
</dbReference>
<dbReference type="SUPFAM" id="SSF46785">
    <property type="entry name" value="Winged helix' DNA-binding domain"/>
    <property type="match status" value="1"/>
</dbReference>
<evidence type="ECO:0000256" key="3">
    <source>
        <dbReference type="ARBA" id="ARBA00023125"/>
    </source>
</evidence>
<protein>
    <submittedName>
        <fullName evidence="6">LysR family transcriptional regulator</fullName>
    </submittedName>
</protein>
<dbReference type="CDD" id="cd05466">
    <property type="entry name" value="PBP2_LTTR_substrate"/>
    <property type="match status" value="1"/>
</dbReference>
<evidence type="ECO:0000313" key="7">
    <source>
        <dbReference type="Proteomes" id="UP001432222"/>
    </source>
</evidence>
<keyword evidence="7" id="KW-1185">Reference proteome</keyword>
<keyword evidence="2" id="KW-0805">Transcription regulation</keyword>
<evidence type="ECO:0000259" key="5">
    <source>
        <dbReference type="PROSITE" id="PS50931"/>
    </source>
</evidence>
<dbReference type="EMBL" id="CP108110">
    <property type="protein sequence ID" value="WUQ85643.1"/>
    <property type="molecule type" value="Genomic_DNA"/>
</dbReference>
<dbReference type="Proteomes" id="UP001432222">
    <property type="component" value="Chromosome"/>
</dbReference>
<comment type="similarity">
    <text evidence="1">Belongs to the LysR transcriptional regulatory family.</text>
</comment>
<dbReference type="InterPro" id="IPR036388">
    <property type="entry name" value="WH-like_DNA-bd_sf"/>
</dbReference>
<reference evidence="6" key="1">
    <citation type="submission" date="2022-10" db="EMBL/GenBank/DDBJ databases">
        <title>The complete genomes of actinobacterial strains from the NBC collection.</title>
        <authorList>
            <person name="Joergensen T.S."/>
            <person name="Alvarez Arevalo M."/>
            <person name="Sterndorff E.B."/>
            <person name="Faurdal D."/>
            <person name="Vuksanovic O."/>
            <person name="Mourched A.-S."/>
            <person name="Charusanti P."/>
            <person name="Shaw S."/>
            <person name="Blin K."/>
            <person name="Weber T."/>
        </authorList>
    </citation>
    <scope>NUCLEOTIDE SEQUENCE</scope>
    <source>
        <strain evidence="6">NBC_00222</strain>
    </source>
</reference>
<dbReference type="RefSeq" id="WP_328956378.1">
    <property type="nucleotide sequence ID" value="NZ_CP108110.1"/>
</dbReference>
<proteinExistence type="inferred from homology"/>
<sequence length="304" mass="32041">MTDLAPHELRVLVAVAEEQGFTAAAARLDSSQSAVSHAVRACERKLGAVLFERGRHGARPTEAGERAVVYARRILRLLAVMGPEVRATGAGDRAGEVTGTLRIAAFRSVAAHLLPPVLARLTARHPGLTPRVRIVREIGRGTAGEVADGRADLGLATLDPAAPPPVPGLVAARLFEETYALAHPAGHPAPRGLPLVDWDENCGSYTRDWWDRQDWIPPSTIDVEDDTVAVSLVSQGLGMAIMPRTALLGAPPGLAVTGLGPNPPSRCVGYVTTPELAGTAAVRALIRELRELRGRALPEGLTAA</sequence>
<dbReference type="InterPro" id="IPR000847">
    <property type="entry name" value="LysR_HTH_N"/>
</dbReference>
<dbReference type="Gene3D" id="1.10.10.10">
    <property type="entry name" value="Winged helix-like DNA-binding domain superfamily/Winged helix DNA-binding domain"/>
    <property type="match status" value="1"/>
</dbReference>
<evidence type="ECO:0000256" key="1">
    <source>
        <dbReference type="ARBA" id="ARBA00009437"/>
    </source>
</evidence>
<dbReference type="PANTHER" id="PTHR30346:SF28">
    <property type="entry name" value="HTH-TYPE TRANSCRIPTIONAL REGULATOR CYNR"/>
    <property type="match status" value="1"/>
</dbReference>
<dbReference type="InterPro" id="IPR005119">
    <property type="entry name" value="LysR_subst-bd"/>
</dbReference>
<gene>
    <name evidence="6" type="ORF">OHA16_23350</name>
</gene>
<keyword evidence="4" id="KW-0804">Transcription</keyword>
<dbReference type="PANTHER" id="PTHR30346">
    <property type="entry name" value="TRANSCRIPTIONAL DUAL REGULATOR HCAR-RELATED"/>
    <property type="match status" value="1"/>
</dbReference>
<dbReference type="Pfam" id="PF03466">
    <property type="entry name" value="LysR_substrate"/>
    <property type="match status" value="1"/>
</dbReference>
<keyword evidence="3" id="KW-0238">DNA-binding</keyword>
<evidence type="ECO:0000256" key="4">
    <source>
        <dbReference type="ARBA" id="ARBA00023163"/>
    </source>
</evidence>
<dbReference type="SUPFAM" id="SSF53850">
    <property type="entry name" value="Periplasmic binding protein-like II"/>
    <property type="match status" value="1"/>
</dbReference>
<name>A0ABZ1U3M0_9ACTN</name>
<dbReference type="Pfam" id="PF00126">
    <property type="entry name" value="HTH_1"/>
    <property type="match status" value="1"/>
</dbReference>
<dbReference type="Gene3D" id="3.40.190.10">
    <property type="entry name" value="Periplasmic binding protein-like II"/>
    <property type="match status" value="2"/>
</dbReference>
<evidence type="ECO:0000313" key="6">
    <source>
        <dbReference type="EMBL" id="WUQ85643.1"/>
    </source>
</evidence>
<dbReference type="PROSITE" id="PS50931">
    <property type="entry name" value="HTH_LYSR"/>
    <property type="match status" value="1"/>
</dbReference>